<dbReference type="InterPro" id="IPR002937">
    <property type="entry name" value="Amino_oxidase"/>
</dbReference>
<accession>A0ABW3W907</accession>
<name>A0ABW3W907_9ACTN</name>
<dbReference type="Gene3D" id="3.50.50.60">
    <property type="entry name" value="FAD/NAD(P)-binding domain"/>
    <property type="match status" value="2"/>
</dbReference>
<sequence length="438" mass="46976">MTRIVVVGGGLGGMAAAARLAKLGHEVALLEASPQLGGALAPVEHEGYVWDAGPTSTLLPAALRDLFRKSGRPLEKELGADLEPLPVLREHRFSDGTSVRLPGGSRADQITAFDELEPGLGEKWATHVDIYGPVWDLLRRHYVEAPWDPYTKGALPKELDSLFNIRETLHKRLRHAFRDERLALVAGYPAIAQGHDLRNVPSWVGVDAYLEQCFGGWRVPGGMGRIAYLLQARLTTRGVQVRTGVDVRDLVVRDGRAVAVHTAEGDADADAVVVAVDPRRLPALAPYVEKTMPAIPPVVAHIGMVGDVPPIEHELVIHEEPMLTVRPGGIAPDGGTAWTIHGRGKIAEDLLTALARHKIDVRENVVTRVDLSPRDLVEQWRGSPMGVLWQGRGTVRHRLGPATPIAGVYAAGAHAAPGAGVPFATLSAALVAQLIGPA</sequence>
<dbReference type="PRINTS" id="PR00411">
    <property type="entry name" value="PNDRDTASEI"/>
</dbReference>
<dbReference type="Proteomes" id="UP001597229">
    <property type="component" value="Unassembled WGS sequence"/>
</dbReference>
<proteinExistence type="predicted"/>
<gene>
    <name evidence="2" type="ORF">ACFQ3F_24645</name>
</gene>
<feature type="domain" description="Amine oxidase" evidence="1">
    <location>
        <begin position="11"/>
        <end position="284"/>
    </location>
</feature>
<dbReference type="PRINTS" id="PR00368">
    <property type="entry name" value="FADPNR"/>
</dbReference>
<dbReference type="Pfam" id="PF01593">
    <property type="entry name" value="Amino_oxidase"/>
    <property type="match status" value="1"/>
</dbReference>
<evidence type="ECO:0000313" key="3">
    <source>
        <dbReference type="Proteomes" id="UP001597229"/>
    </source>
</evidence>
<comment type="caution">
    <text evidence="2">The sequence shown here is derived from an EMBL/GenBank/DDBJ whole genome shotgun (WGS) entry which is preliminary data.</text>
</comment>
<dbReference type="EMBL" id="JBHTLX010000030">
    <property type="protein sequence ID" value="MFD1251003.1"/>
    <property type="molecule type" value="Genomic_DNA"/>
</dbReference>
<reference evidence="3" key="1">
    <citation type="journal article" date="2019" name="Int. J. Syst. Evol. Microbiol.">
        <title>The Global Catalogue of Microorganisms (GCM) 10K type strain sequencing project: providing services to taxonomists for standard genome sequencing and annotation.</title>
        <authorList>
            <consortium name="The Broad Institute Genomics Platform"/>
            <consortium name="The Broad Institute Genome Sequencing Center for Infectious Disease"/>
            <person name="Wu L."/>
            <person name="Ma J."/>
        </authorList>
    </citation>
    <scope>NUCLEOTIDE SEQUENCE [LARGE SCALE GENOMIC DNA]</scope>
    <source>
        <strain evidence="3">CCUG 52478</strain>
    </source>
</reference>
<dbReference type="SUPFAM" id="SSF51905">
    <property type="entry name" value="FAD/NAD(P)-binding domain"/>
    <property type="match status" value="1"/>
</dbReference>
<organism evidence="2 3">
    <name type="scientific">Nocardioides ginsengisoli</name>
    <dbReference type="NCBI Taxonomy" id="363868"/>
    <lineage>
        <taxon>Bacteria</taxon>
        <taxon>Bacillati</taxon>
        <taxon>Actinomycetota</taxon>
        <taxon>Actinomycetes</taxon>
        <taxon>Propionibacteriales</taxon>
        <taxon>Nocardioidaceae</taxon>
        <taxon>Nocardioides</taxon>
    </lineage>
</organism>
<dbReference type="PANTHER" id="PTHR43734:SF1">
    <property type="entry name" value="PHYTOENE DESATURASE"/>
    <property type="match status" value="1"/>
</dbReference>
<dbReference type="PANTHER" id="PTHR43734">
    <property type="entry name" value="PHYTOENE DESATURASE"/>
    <property type="match status" value="1"/>
</dbReference>
<evidence type="ECO:0000259" key="1">
    <source>
        <dbReference type="Pfam" id="PF01593"/>
    </source>
</evidence>
<protein>
    <submittedName>
        <fullName evidence="2">Phytoene desaturase family protein</fullName>
    </submittedName>
</protein>
<dbReference type="RefSeq" id="WP_367920234.1">
    <property type="nucleotide sequence ID" value="NZ_BAABAC010000027.1"/>
</dbReference>
<evidence type="ECO:0000313" key="2">
    <source>
        <dbReference type="EMBL" id="MFD1251003.1"/>
    </source>
</evidence>
<dbReference type="InterPro" id="IPR036188">
    <property type="entry name" value="FAD/NAD-bd_sf"/>
</dbReference>
<keyword evidence="3" id="KW-1185">Reference proteome</keyword>